<dbReference type="Gene3D" id="3.10.100.10">
    <property type="entry name" value="Mannose-Binding Protein A, subunit A"/>
    <property type="match status" value="1"/>
</dbReference>
<reference evidence="2 3" key="1">
    <citation type="journal article" date="2021" name="BMC Biol.">
        <title>Horizontally acquired antibacterial genes associated with adaptive radiation of ladybird beetles.</title>
        <authorList>
            <person name="Li H.S."/>
            <person name="Tang X.F."/>
            <person name="Huang Y.H."/>
            <person name="Xu Z.Y."/>
            <person name="Chen M.L."/>
            <person name="Du X.Y."/>
            <person name="Qiu B.Y."/>
            <person name="Chen P.T."/>
            <person name="Zhang W."/>
            <person name="Slipinski A."/>
            <person name="Escalona H.E."/>
            <person name="Waterhouse R.M."/>
            <person name="Zwick A."/>
            <person name="Pang H."/>
        </authorList>
    </citation>
    <scope>NUCLEOTIDE SEQUENCE [LARGE SCALE GENOMIC DNA]</scope>
    <source>
        <strain evidence="2">SYSU2018</strain>
    </source>
</reference>
<keyword evidence="3" id="KW-1185">Reference proteome</keyword>
<dbReference type="EMBL" id="JABFTP020000165">
    <property type="protein sequence ID" value="KAL3285254.1"/>
    <property type="molecule type" value="Genomic_DNA"/>
</dbReference>
<dbReference type="Proteomes" id="UP001516400">
    <property type="component" value="Unassembled WGS sequence"/>
</dbReference>
<sequence length="432" mass="49343">MPLVREAVQKLVRLKFMLLHTIIQIYGPLFYYPRNVNSLWLHDVRECRKLNGITTFLARESNRKLDYQLVGSDWIHRTMQGKTLTKDCQLYLHNEEMTLSNKDVPDNKDCQIWFPNQGDHGLIVELTRLNVPCSRGYIHFFGLNISQNHHIRSHKQSYLCGKLEELPEADRRIYFPASHTPPLIKLTNNPIFSLSYHLVDYCYNITFLTKNGSFELKPSGELTCTFKIYLPYGNRVALTLNVGDGASTGKPTTLSSFKDFSTEDNKCDGLETLLFDGDNKWSHCTRVGDAERRIEIVSRANRVTLQVAVRGIGSGSIGLGMSYRAEPIEEIVGLCEFGWVALRQFCVSALEGVRLPWAQAEMECVRKGGHLASVRSEHAQNIVDSLLLNSPGYRDDNAYWIGASDKTYEGDFRWSDGLPFSYSSKYYHQNKF</sequence>
<protein>
    <recommendedName>
        <fullName evidence="1">C-type lectin domain-containing protein</fullName>
    </recommendedName>
</protein>
<accession>A0ABD2P2Z5</accession>
<dbReference type="PROSITE" id="PS50041">
    <property type="entry name" value="C_TYPE_LECTIN_2"/>
    <property type="match status" value="1"/>
</dbReference>
<evidence type="ECO:0000259" key="1">
    <source>
        <dbReference type="PROSITE" id="PS50041"/>
    </source>
</evidence>
<dbReference type="InterPro" id="IPR050111">
    <property type="entry name" value="C-type_lectin/snaclec_domain"/>
</dbReference>
<evidence type="ECO:0000313" key="3">
    <source>
        <dbReference type="Proteomes" id="UP001516400"/>
    </source>
</evidence>
<organism evidence="2 3">
    <name type="scientific">Cryptolaemus montrouzieri</name>
    <dbReference type="NCBI Taxonomy" id="559131"/>
    <lineage>
        <taxon>Eukaryota</taxon>
        <taxon>Metazoa</taxon>
        <taxon>Ecdysozoa</taxon>
        <taxon>Arthropoda</taxon>
        <taxon>Hexapoda</taxon>
        <taxon>Insecta</taxon>
        <taxon>Pterygota</taxon>
        <taxon>Neoptera</taxon>
        <taxon>Endopterygota</taxon>
        <taxon>Coleoptera</taxon>
        <taxon>Polyphaga</taxon>
        <taxon>Cucujiformia</taxon>
        <taxon>Coccinelloidea</taxon>
        <taxon>Coccinellidae</taxon>
        <taxon>Scymninae</taxon>
        <taxon>Scymnini</taxon>
        <taxon>Cryptolaemus</taxon>
    </lineage>
</organism>
<feature type="domain" description="C-type lectin" evidence="1">
    <location>
        <begin position="342"/>
        <end position="424"/>
    </location>
</feature>
<dbReference type="InterPro" id="IPR016186">
    <property type="entry name" value="C-type_lectin-like/link_sf"/>
</dbReference>
<dbReference type="PANTHER" id="PTHR22803">
    <property type="entry name" value="MANNOSE, PHOSPHOLIPASE, LECTIN RECEPTOR RELATED"/>
    <property type="match status" value="1"/>
</dbReference>
<proteinExistence type="predicted"/>
<name>A0ABD2P2Z5_9CUCU</name>
<dbReference type="InterPro" id="IPR001304">
    <property type="entry name" value="C-type_lectin-like"/>
</dbReference>
<evidence type="ECO:0000313" key="2">
    <source>
        <dbReference type="EMBL" id="KAL3285254.1"/>
    </source>
</evidence>
<dbReference type="InterPro" id="IPR016187">
    <property type="entry name" value="CTDL_fold"/>
</dbReference>
<gene>
    <name evidence="2" type="ORF">HHI36_019364</name>
</gene>
<dbReference type="SUPFAM" id="SSF56436">
    <property type="entry name" value="C-type lectin-like"/>
    <property type="match status" value="1"/>
</dbReference>
<dbReference type="Pfam" id="PF00059">
    <property type="entry name" value="Lectin_C"/>
    <property type="match status" value="1"/>
</dbReference>
<dbReference type="AlphaFoldDB" id="A0ABD2P2Z5"/>
<comment type="caution">
    <text evidence="2">The sequence shown here is derived from an EMBL/GenBank/DDBJ whole genome shotgun (WGS) entry which is preliminary data.</text>
</comment>